<keyword evidence="5" id="KW-0274">FAD</keyword>
<dbReference type="InterPro" id="IPR039650">
    <property type="entry name" value="HdrA-like"/>
</dbReference>
<name>A0ABV6YPE1_UNCEI</name>
<organism evidence="10 11">
    <name type="scientific">Eiseniibacteriota bacterium</name>
    <dbReference type="NCBI Taxonomy" id="2212470"/>
    <lineage>
        <taxon>Bacteria</taxon>
        <taxon>Candidatus Eiseniibacteriota</taxon>
    </lineage>
</organism>
<protein>
    <submittedName>
        <fullName evidence="10">4Fe-4S binding protein</fullName>
    </submittedName>
</protein>
<keyword evidence="8" id="KW-0411">Iron-sulfur</keyword>
<evidence type="ECO:0000256" key="4">
    <source>
        <dbReference type="ARBA" id="ARBA00022723"/>
    </source>
</evidence>
<evidence type="ECO:0000256" key="3">
    <source>
        <dbReference type="ARBA" id="ARBA00022485"/>
    </source>
</evidence>
<dbReference type="PANTHER" id="PTHR43498:SF1">
    <property type="entry name" value="COB--COM HETERODISULFIDE REDUCTASE IRON-SULFUR SUBUNIT A"/>
    <property type="match status" value="1"/>
</dbReference>
<evidence type="ECO:0000256" key="6">
    <source>
        <dbReference type="ARBA" id="ARBA00023002"/>
    </source>
</evidence>
<gene>
    <name evidence="10" type="ORF">ACFL2Z_03380</name>
</gene>
<sequence>MKRIGVFVCHCGKNIAGIVNIPEVVETLGGHAEVEHCEDHKYMCSEPGQAMIKKRIEEKGLDGVVIACCSPSLHEETFRRAAETKGLNRYLLEIANIREQCSWVHSDPQSATGKALTIIKTIIEKAKLNEILEPEKFKVTPRALVIGGGIAGIQAALDIANSGYEVHLVEKQPSIGGHMAQLSETFPTLDCSQCILTPKMVEISQNPLARIHTYAEVESVSGHVGNFKVTIRQKAKSVDQGRCTTCGECWEKCPSKVTSEFDRGLSERKAIYVPFPQAVPNAPVIDRDSCTWFTKGKCGVCQKICPVDAIDYEQEDELIEVEVGAIIVATGYDLYTIDKIPEYGAGKHPDVVDGLQFERLLSASGPTEGEVRRPSDGKVPRRVAFVSCVGSRDPEHHYPYCSRLCCMYMAKHALLYKEHVHDGEALIFSIDVRTSGKDYEEFFTRAKDEGSVIYVRGKPSRIIKDGDGLSVWTVNTLTGRQLRVKCDMVVLSMAMVPSVEAADISSKLRIPTNPHGFFSEVHPKLRPVESIVKGFYLAGCAHAPKDIPETVAQASASAAKVLEMFLRKELVAEPLIAVVDEDLCVSCKTCIDACPYDAREFDEEKKTVIVNDALCQGCGSCVVACAAGATQQRNLADAQIARMVEVIFDGE</sequence>
<dbReference type="InterPro" id="IPR036188">
    <property type="entry name" value="FAD/NAD-bd_sf"/>
</dbReference>
<keyword evidence="6" id="KW-0560">Oxidoreductase</keyword>
<accession>A0ABV6YPE1</accession>
<reference evidence="10 11" key="1">
    <citation type="submission" date="2024-09" db="EMBL/GenBank/DDBJ databases">
        <authorList>
            <person name="D'Angelo T."/>
        </authorList>
    </citation>
    <scope>NUCLEOTIDE SEQUENCE [LARGE SCALE GENOMIC DNA]</scope>
    <source>
        <strain evidence="10">SAG AM-311-F02</strain>
    </source>
</reference>
<evidence type="ECO:0000256" key="2">
    <source>
        <dbReference type="ARBA" id="ARBA00006561"/>
    </source>
</evidence>
<dbReference type="Pfam" id="PF12831">
    <property type="entry name" value="FAD_oxidored"/>
    <property type="match status" value="1"/>
</dbReference>
<feature type="domain" description="4Fe-4S ferredoxin-type" evidence="9">
    <location>
        <begin position="281"/>
        <end position="315"/>
    </location>
</feature>
<dbReference type="Gene3D" id="3.40.50.720">
    <property type="entry name" value="NAD(P)-binding Rossmann-like Domain"/>
    <property type="match status" value="1"/>
</dbReference>
<dbReference type="InterPro" id="IPR017900">
    <property type="entry name" value="4Fe4S_Fe_S_CS"/>
</dbReference>
<keyword evidence="4" id="KW-0479">Metal-binding</keyword>
<dbReference type="SUPFAM" id="SSF54862">
    <property type="entry name" value="4Fe-4S ferredoxins"/>
    <property type="match status" value="1"/>
</dbReference>
<dbReference type="SUPFAM" id="SSF51905">
    <property type="entry name" value="FAD/NAD(P)-binding domain"/>
    <property type="match status" value="1"/>
</dbReference>
<evidence type="ECO:0000256" key="5">
    <source>
        <dbReference type="ARBA" id="ARBA00022827"/>
    </source>
</evidence>
<evidence type="ECO:0000256" key="8">
    <source>
        <dbReference type="ARBA" id="ARBA00023014"/>
    </source>
</evidence>
<proteinExistence type="inferred from homology"/>
<evidence type="ECO:0000313" key="11">
    <source>
        <dbReference type="Proteomes" id="UP001594288"/>
    </source>
</evidence>
<keyword evidence="11" id="KW-1185">Reference proteome</keyword>
<keyword evidence="3" id="KW-0004">4Fe-4S</keyword>
<keyword evidence="7" id="KW-0408">Iron</keyword>
<evidence type="ECO:0000259" key="9">
    <source>
        <dbReference type="PROSITE" id="PS51379"/>
    </source>
</evidence>
<dbReference type="Proteomes" id="UP001594288">
    <property type="component" value="Unassembled WGS sequence"/>
</dbReference>
<dbReference type="InterPro" id="IPR017896">
    <property type="entry name" value="4Fe4S_Fe-S-bd"/>
</dbReference>
<comment type="similarity">
    <text evidence="2">Belongs to the HdrA family.</text>
</comment>
<dbReference type="PROSITE" id="PS51379">
    <property type="entry name" value="4FE4S_FER_2"/>
    <property type="match status" value="4"/>
</dbReference>
<feature type="domain" description="4Fe-4S ferredoxin-type" evidence="9">
    <location>
        <begin position="575"/>
        <end position="604"/>
    </location>
</feature>
<feature type="domain" description="4Fe-4S ferredoxin-type" evidence="9">
    <location>
        <begin position="606"/>
        <end position="635"/>
    </location>
</feature>
<evidence type="ECO:0000256" key="1">
    <source>
        <dbReference type="ARBA" id="ARBA00001974"/>
    </source>
</evidence>
<comment type="caution">
    <text evidence="10">The sequence shown here is derived from an EMBL/GenBank/DDBJ whole genome shotgun (WGS) entry which is preliminary data.</text>
</comment>
<dbReference type="Pfam" id="PF13237">
    <property type="entry name" value="Fer4_10"/>
    <property type="match status" value="1"/>
</dbReference>
<dbReference type="EMBL" id="JBHPEI010000045">
    <property type="protein sequence ID" value="MFC1799934.1"/>
    <property type="molecule type" value="Genomic_DNA"/>
</dbReference>
<dbReference type="PANTHER" id="PTHR43498">
    <property type="entry name" value="FERREDOXIN:COB-COM HETERODISULFIDE REDUCTASE SUBUNIT A"/>
    <property type="match status" value="1"/>
</dbReference>
<evidence type="ECO:0000313" key="10">
    <source>
        <dbReference type="EMBL" id="MFC1799934.1"/>
    </source>
</evidence>
<dbReference type="Gene3D" id="3.30.70.20">
    <property type="match status" value="2"/>
</dbReference>
<keyword evidence="5" id="KW-0285">Flavoprotein</keyword>
<comment type="cofactor">
    <cofactor evidence="1">
        <name>FAD</name>
        <dbReference type="ChEBI" id="CHEBI:57692"/>
    </cofactor>
</comment>
<dbReference type="PROSITE" id="PS00198">
    <property type="entry name" value="4FE4S_FER_1"/>
    <property type="match status" value="2"/>
</dbReference>
<evidence type="ECO:0000256" key="7">
    <source>
        <dbReference type="ARBA" id="ARBA00023004"/>
    </source>
</evidence>
<feature type="domain" description="4Fe-4S ferredoxin-type" evidence="9">
    <location>
        <begin position="234"/>
        <end position="264"/>
    </location>
</feature>